<dbReference type="EMBL" id="CZPZ01000002">
    <property type="protein sequence ID" value="CUS32510.1"/>
    <property type="molecule type" value="Genomic_DNA"/>
</dbReference>
<evidence type="ECO:0000313" key="3">
    <source>
        <dbReference type="Proteomes" id="UP000198736"/>
    </source>
</evidence>
<feature type="region of interest" description="Disordered" evidence="1">
    <location>
        <begin position="1"/>
        <end position="24"/>
    </location>
</feature>
<reference evidence="3" key="1">
    <citation type="submission" date="2015-10" db="EMBL/GenBank/DDBJ databases">
        <authorList>
            <person name="Luecker S."/>
            <person name="Luecker S."/>
        </authorList>
    </citation>
    <scope>NUCLEOTIDE SEQUENCE [LARGE SCALE GENOMIC DNA]</scope>
</reference>
<protein>
    <submittedName>
        <fullName evidence="2">Uncharacterized protein</fullName>
    </submittedName>
</protein>
<accession>A0A0S4L6X4</accession>
<proteinExistence type="predicted"/>
<name>A0A0S4L6X4_9BACT</name>
<evidence type="ECO:0000313" key="2">
    <source>
        <dbReference type="EMBL" id="CUS32510.1"/>
    </source>
</evidence>
<dbReference type="AlphaFoldDB" id="A0A0S4L6X4"/>
<evidence type="ECO:0000256" key="1">
    <source>
        <dbReference type="SAM" id="MobiDB-lite"/>
    </source>
</evidence>
<sequence length="48" mass="5074">MQAGEPGALGWAGENDGLSEQPVGHEDFVCESKRGFISWSSDSLSTTC</sequence>
<dbReference type="STRING" id="1742973.COMA2_100158"/>
<keyword evidence="3" id="KW-1185">Reference proteome</keyword>
<organism evidence="2 3">
    <name type="scientific">Candidatus Nitrospira nitrificans</name>
    <dbReference type="NCBI Taxonomy" id="1742973"/>
    <lineage>
        <taxon>Bacteria</taxon>
        <taxon>Pseudomonadati</taxon>
        <taxon>Nitrospirota</taxon>
        <taxon>Nitrospiria</taxon>
        <taxon>Nitrospirales</taxon>
        <taxon>Nitrospiraceae</taxon>
        <taxon>Nitrospira</taxon>
    </lineage>
</organism>
<dbReference type="Proteomes" id="UP000198736">
    <property type="component" value="Unassembled WGS sequence"/>
</dbReference>
<gene>
    <name evidence="2" type="ORF">COMA2_100158</name>
</gene>